<evidence type="ECO:0000256" key="2">
    <source>
        <dbReference type="ARBA" id="ARBA00008640"/>
    </source>
</evidence>
<evidence type="ECO:0000256" key="7">
    <source>
        <dbReference type="RuleBase" id="RU366058"/>
    </source>
</evidence>
<dbReference type="GO" id="GO:0005886">
    <property type="term" value="C:plasma membrane"/>
    <property type="evidence" value="ECO:0007669"/>
    <property type="project" value="UniProtKB-SubCell"/>
</dbReference>
<comment type="subcellular location">
    <subcellularLocation>
        <location evidence="1 7">Cell membrane</location>
        <topology evidence="1 7">Multi-pass membrane protein</topology>
    </subcellularLocation>
</comment>
<evidence type="ECO:0000256" key="3">
    <source>
        <dbReference type="ARBA" id="ARBA00022475"/>
    </source>
</evidence>
<organism evidence="9 10">
    <name type="scientific">Spinactinospora alkalitolerans</name>
    <dbReference type="NCBI Taxonomy" id="687207"/>
    <lineage>
        <taxon>Bacteria</taxon>
        <taxon>Bacillati</taxon>
        <taxon>Actinomycetota</taxon>
        <taxon>Actinomycetes</taxon>
        <taxon>Streptosporangiales</taxon>
        <taxon>Nocardiopsidaceae</taxon>
        <taxon>Spinactinospora</taxon>
    </lineage>
</organism>
<feature type="transmembrane region" description="Helical" evidence="7">
    <location>
        <begin position="188"/>
        <end position="209"/>
    </location>
</feature>
<evidence type="ECO:0000313" key="10">
    <source>
        <dbReference type="Proteomes" id="UP000589036"/>
    </source>
</evidence>
<dbReference type="Proteomes" id="UP000589036">
    <property type="component" value="Unassembled WGS sequence"/>
</dbReference>
<proteinExistence type="inferred from homology"/>
<protein>
    <recommendedName>
        <fullName evidence="7">TVP38/TMEM64 family membrane protein</fullName>
    </recommendedName>
</protein>
<evidence type="ECO:0000256" key="5">
    <source>
        <dbReference type="ARBA" id="ARBA00022989"/>
    </source>
</evidence>
<dbReference type="PANTHER" id="PTHR12677:SF59">
    <property type="entry name" value="GOLGI APPARATUS MEMBRANE PROTEIN TVP38-RELATED"/>
    <property type="match status" value="1"/>
</dbReference>
<evidence type="ECO:0000259" key="8">
    <source>
        <dbReference type="Pfam" id="PF09335"/>
    </source>
</evidence>
<keyword evidence="6 7" id="KW-0472">Membrane</keyword>
<feature type="transmembrane region" description="Helical" evidence="7">
    <location>
        <begin position="127"/>
        <end position="148"/>
    </location>
</feature>
<evidence type="ECO:0000313" key="9">
    <source>
        <dbReference type="EMBL" id="NYE49494.1"/>
    </source>
</evidence>
<reference evidence="9 10" key="1">
    <citation type="submission" date="2020-07" db="EMBL/GenBank/DDBJ databases">
        <title>Sequencing the genomes of 1000 actinobacteria strains.</title>
        <authorList>
            <person name="Klenk H.-P."/>
        </authorList>
    </citation>
    <scope>NUCLEOTIDE SEQUENCE [LARGE SCALE GENOMIC DNA]</scope>
    <source>
        <strain evidence="9 10">CXB654</strain>
    </source>
</reference>
<feature type="transmembrane region" description="Helical" evidence="7">
    <location>
        <begin position="41"/>
        <end position="61"/>
    </location>
</feature>
<gene>
    <name evidence="9" type="ORF">HDA32_004614</name>
</gene>
<dbReference type="AlphaFoldDB" id="A0A852U5Z0"/>
<sequence length="220" mass="22532">MRVAVRPGVRAAAFAAWLVTAVVVGVPMPDLAVLRDWITAAGPVAPALYLAGYVAASLVFVPRPLLNAAAGVVFTAWLGVAAALAGGVAAALVQFGLARFLARDFVAARLPSAVVARLDRLTDRHGLLAVIQLRLLPIVPFAAVNHGFGLTRLGVAPFVAGTALGSLPATLALVLLGDTITDPLSPGFLLSAALFVLLLVASRLVGVGARRAERAERLAA</sequence>
<comment type="similarity">
    <text evidence="2 7">Belongs to the TVP38/TMEM64 family.</text>
</comment>
<dbReference type="PANTHER" id="PTHR12677">
    <property type="entry name" value="GOLGI APPARATUS MEMBRANE PROTEIN TVP38-RELATED"/>
    <property type="match status" value="1"/>
</dbReference>
<keyword evidence="5 7" id="KW-1133">Transmembrane helix</keyword>
<dbReference type="EMBL" id="JACCCC010000001">
    <property type="protein sequence ID" value="NYE49494.1"/>
    <property type="molecule type" value="Genomic_DNA"/>
</dbReference>
<dbReference type="Pfam" id="PF09335">
    <property type="entry name" value="VTT_dom"/>
    <property type="match status" value="1"/>
</dbReference>
<accession>A0A852U5Z0</accession>
<keyword evidence="3 7" id="KW-1003">Cell membrane</keyword>
<evidence type="ECO:0000256" key="4">
    <source>
        <dbReference type="ARBA" id="ARBA00022692"/>
    </source>
</evidence>
<feature type="transmembrane region" description="Helical" evidence="7">
    <location>
        <begin position="68"/>
        <end position="93"/>
    </location>
</feature>
<comment type="caution">
    <text evidence="9">The sequence shown here is derived from an EMBL/GenBank/DDBJ whole genome shotgun (WGS) entry which is preliminary data.</text>
</comment>
<feature type="transmembrane region" description="Helical" evidence="7">
    <location>
        <begin position="155"/>
        <end position="176"/>
    </location>
</feature>
<feature type="domain" description="VTT" evidence="8">
    <location>
        <begin position="61"/>
        <end position="178"/>
    </location>
</feature>
<keyword evidence="10" id="KW-1185">Reference proteome</keyword>
<evidence type="ECO:0000256" key="6">
    <source>
        <dbReference type="ARBA" id="ARBA00023136"/>
    </source>
</evidence>
<dbReference type="InterPro" id="IPR015414">
    <property type="entry name" value="TMEM64"/>
</dbReference>
<evidence type="ECO:0000256" key="1">
    <source>
        <dbReference type="ARBA" id="ARBA00004651"/>
    </source>
</evidence>
<keyword evidence="4 7" id="KW-0812">Transmembrane</keyword>
<name>A0A852U5Z0_9ACTN</name>
<dbReference type="RefSeq" id="WP_179645144.1">
    <property type="nucleotide sequence ID" value="NZ_BAAAYY010000046.1"/>
</dbReference>
<dbReference type="InterPro" id="IPR032816">
    <property type="entry name" value="VTT_dom"/>
</dbReference>